<sequence length="206" mass="23359">MKARDSTLRVLSIQHIARRTKVPLLLLSTDVEKASDRVDWHFLMHALRSYGLGPSGRTVYVPCTTHRTHRRKTQKVAAYTDDLMFFVINLSSTVPNLLKLIETYGSLAGLKLNLSKCEVLGISQSTTHAIPRNMDNGRPPGPLPEEFSTPATQITTRSHESGVTRTFLCSAAWRLPKLTFYSGSCTYFRQIPSRSKMHYYMLPYPR</sequence>
<dbReference type="Proteomes" id="UP001295444">
    <property type="component" value="Chromosome 06"/>
</dbReference>
<dbReference type="EMBL" id="OW240917">
    <property type="protein sequence ID" value="CAH2299947.1"/>
    <property type="molecule type" value="Genomic_DNA"/>
</dbReference>
<gene>
    <name evidence="1" type="ORF">PECUL_23A048465</name>
</gene>
<accession>A0AAD1SIH9</accession>
<protein>
    <recommendedName>
        <fullName evidence="3">Reverse transcriptase domain-containing protein</fullName>
    </recommendedName>
</protein>
<evidence type="ECO:0000313" key="2">
    <source>
        <dbReference type="Proteomes" id="UP001295444"/>
    </source>
</evidence>
<evidence type="ECO:0000313" key="1">
    <source>
        <dbReference type="EMBL" id="CAH2299947.1"/>
    </source>
</evidence>
<organism evidence="1 2">
    <name type="scientific">Pelobates cultripes</name>
    <name type="common">Western spadefoot toad</name>
    <dbReference type="NCBI Taxonomy" id="61616"/>
    <lineage>
        <taxon>Eukaryota</taxon>
        <taxon>Metazoa</taxon>
        <taxon>Chordata</taxon>
        <taxon>Craniata</taxon>
        <taxon>Vertebrata</taxon>
        <taxon>Euteleostomi</taxon>
        <taxon>Amphibia</taxon>
        <taxon>Batrachia</taxon>
        <taxon>Anura</taxon>
        <taxon>Pelobatoidea</taxon>
        <taxon>Pelobatidae</taxon>
        <taxon>Pelobates</taxon>
    </lineage>
</organism>
<dbReference type="AlphaFoldDB" id="A0AAD1SIH9"/>
<evidence type="ECO:0008006" key="3">
    <source>
        <dbReference type="Google" id="ProtNLM"/>
    </source>
</evidence>
<name>A0AAD1SIH9_PELCU</name>
<reference evidence="1" key="1">
    <citation type="submission" date="2022-03" db="EMBL/GenBank/DDBJ databases">
        <authorList>
            <person name="Alioto T."/>
            <person name="Alioto T."/>
            <person name="Gomez Garrido J."/>
        </authorList>
    </citation>
    <scope>NUCLEOTIDE SEQUENCE</scope>
</reference>
<proteinExistence type="predicted"/>
<keyword evidence="2" id="KW-1185">Reference proteome</keyword>